<dbReference type="InterPro" id="IPR013655">
    <property type="entry name" value="PAS_fold_3"/>
</dbReference>
<dbReference type="PANTHER" id="PTHR43304">
    <property type="entry name" value="PHYTOCHROME-LIKE PROTEIN CPH1"/>
    <property type="match status" value="1"/>
</dbReference>
<accession>A0A1X1TQ88</accession>
<dbReference type="Gene3D" id="1.10.10.10">
    <property type="entry name" value="Winged helix-like DNA-binding domain superfamily/Winged helix DNA-binding domain"/>
    <property type="match status" value="1"/>
</dbReference>
<keyword evidence="3" id="KW-0597">Phosphoprotein</keyword>
<evidence type="ECO:0000256" key="1">
    <source>
        <dbReference type="ARBA" id="ARBA00000085"/>
    </source>
</evidence>
<dbReference type="NCBIfam" id="TIGR00229">
    <property type="entry name" value="sensory_box"/>
    <property type="match status" value="1"/>
</dbReference>
<protein>
    <recommendedName>
        <fullName evidence="2">histidine kinase</fullName>
        <ecNumber evidence="2">2.7.13.3</ecNumber>
    </recommendedName>
</protein>
<sequence length="211" mass="23455">MTGIEADAALVGDRVGSFRFSVDGERWEWSDEVARMHGYEPGSVVPTTELVLAHKHADDKPAVTALVDNMIRHGQPFSSRHRIIDTQGRVRVVVVVGSRRFDEAGEVIGTSGFYIDITDSDENDVRHRVGQAAKSIAADRAVIERARGILMYVYQFSAADALSALKWRSQETGLSLREFCERFAREVVAANMIPDHVRREVDRVLLGVHGP</sequence>
<dbReference type="SUPFAM" id="SSF55785">
    <property type="entry name" value="PYP-like sensor domain (PAS domain)"/>
    <property type="match status" value="1"/>
</dbReference>
<dbReference type="EC" id="2.7.13.3" evidence="2"/>
<dbReference type="InterPro" id="IPR035965">
    <property type="entry name" value="PAS-like_dom_sf"/>
</dbReference>
<dbReference type="InterPro" id="IPR005561">
    <property type="entry name" value="ANTAR"/>
</dbReference>
<comment type="catalytic activity">
    <reaction evidence="1">
        <text>ATP + protein L-histidine = ADP + protein N-phospho-L-histidine.</text>
        <dbReference type="EC" id="2.7.13.3"/>
    </reaction>
</comment>
<proteinExistence type="predicted"/>
<dbReference type="Gene3D" id="2.10.70.100">
    <property type="match status" value="1"/>
</dbReference>
<dbReference type="PANTHER" id="PTHR43304:SF1">
    <property type="entry name" value="PAC DOMAIN-CONTAINING PROTEIN"/>
    <property type="match status" value="1"/>
</dbReference>
<dbReference type="OrthoDB" id="3787288at2"/>
<keyword evidence="4" id="KW-0808">Transferase</keyword>
<dbReference type="GO" id="GO:0003723">
    <property type="term" value="F:RNA binding"/>
    <property type="evidence" value="ECO:0007669"/>
    <property type="project" value="InterPro"/>
</dbReference>
<dbReference type="PROSITE" id="PS50921">
    <property type="entry name" value="ANTAR"/>
    <property type="match status" value="1"/>
</dbReference>
<dbReference type="Proteomes" id="UP000467385">
    <property type="component" value="Chromosome"/>
</dbReference>
<dbReference type="SMART" id="SM01012">
    <property type="entry name" value="ANTAR"/>
    <property type="match status" value="1"/>
</dbReference>
<dbReference type="AlphaFoldDB" id="A0A1X1TQ88"/>
<dbReference type="GO" id="GO:0004673">
    <property type="term" value="F:protein histidine kinase activity"/>
    <property type="evidence" value="ECO:0007669"/>
    <property type="project" value="UniProtKB-EC"/>
</dbReference>
<evidence type="ECO:0000256" key="5">
    <source>
        <dbReference type="ARBA" id="ARBA00022777"/>
    </source>
</evidence>
<dbReference type="InterPro" id="IPR000014">
    <property type="entry name" value="PAS"/>
</dbReference>
<dbReference type="Pfam" id="PF03861">
    <property type="entry name" value="ANTAR"/>
    <property type="match status" value="1"/>
</dbReference>
<evidence type="ECO:0000313" key="7">
    <source>
        <dbReference type="Proteomes" id="UP000467385"/>
    </source>
</evidence>
<dbReference type="InterPro" id="IPR052162">
    <property type="entry name" value="Sensor_kinase/Photoreceptor"/>
</dbReference>
<dbReference type="STRING" id="44010.AWC00_03145"/>
<dbReference type="EMBL" id="AP022613">
    <property type="protein sequence ID" value="BBZ40300.1"/>
    <property type="molecule type" value="Genomic_DNA"/>
</dbReference>
<dbReference type="RefSeq" id="WP_085231183.1">
    <property type="nucleotide sequence ID" value="NZ_AP022613.1"/>
</dbReference>
<gene>
    <name evidence="6" type="ORF">MCNS_33630</name>
</gene>
<dbReference type="InterPro" id="IPR036388">
    <property type="entry name" value="WH-like_DNA-bd_sf"/>
</dbReference>
<keyword evidence="7" id="KW-1185">Reference proteome</keyword>
<evidence type="ECO:0000256" key="3">
    <source>
        <dbReference type="ARBA" id="ARBA00022553"/>
    </source>
</evidence>
<evidence type="ECO:0000256" key="2">
    <source>
        <dbReference type="ARBA" id="ARBA00012438"/>
    </source>
</evidence>
<keyword evidence="5" id="KW-0418">Kinase</keyword>
<name>A0A1X1TQ88_9MYCO</name>
<evidence type="ECO:0000313" key="6">
    <source>
        <dbReference type="EMBL" id="BBZ40300.1"/>
    </source>
</evidence>
<evidence type="ECO:0000256" key="4">
    <source>
        <dbReference type="ARBA" id="ARBA00022679"/>
    </source>
</evidence>
<dbReference type="Pfam" id="PF08447">
    <property type="entry name" value="PAS_3"/>
    <property type="match status" value="1"/>
</dbReference>
<reference evidence="6 7" key="1">
    <citation type="journal article" date="2019" name="Emerg. Microbes Infect.">
        <title>Comprehensive subspecies identification of 175 nontuberculous mycobacteria species based on 7547 genomic profiles.</title>
        <authorList>
            <person name="Matsumoto Y."/>
            <person name="Kinjo T."/>
            <person name="Motooka D."/>
            <person name="Nabeya D."/>
            <person name="Jung N."/>
            <person name="Uechi K."/>
            <person name="Horii T."/>
            <person name="Iida T."/>
            <person name="Fujita J."/>
            <person name="Nakamura S."/>
        </authorList>
    </citation>
    <scope>NUCLEOTIDE SEQUENCE [LARGE SCALE GENOMIC DNA]</scope>
    <source>
        <strain evidence="6 7">JCM 14738</strain>
    </source>
</reference>
<organism evidence="6 7">
    <name type="scientific">Mycobacterium conspicuum</name>
    <dbReference type="NCBI Taxonomy" id="44010"/>
    <lineage>
        <taxon>Bacteria</taxon>
        <taxon>Bacillati</taxon>
        <taxon>Actinomycetota</taxon>
        <taxon>Actinomycetes</taxon>
        <taxon>Mycobacteriales</taxon>
        <taxon>Mycobacteriaceae</taxon>
        <taxon>Mycobacterium</taxon>
    </lineage>
</organism>
<dbReference type="Gene3D" id="3.30.450.20">
    <property type="entry name" value="PAS domain"/>
    <property type="match status" value="1"/>
</dbReference>